<dbReference type="InterPro" id="IPR003360">
    <property type="entry name" value="US22-like"/>
</dbReference>
<sequence>MLDEKCTMTCRNLEQDSWKLIQDFLSVGKESPEYLNHVSKQVDKYRHQMVPLKKPTEYPLRIGGLNDTIYEEMEEELEAWENFYMPDRVEMKVIGAIDTFPSLAVGLQLIILAGKDGNIYAYENEVLHQVADCLQDLFENGLAFPGTKIYNYGECFDPMTDDEYSELMQSEEVKRMEDESREFIQSNEDEFLRILARIEEKENAEKFLSLVLKRPTKIQLPMQNVCF</sequence>
<reference evidence="1 2" key="1">
    <citation type="submission" date="2021-05" db="EMBL/GenBank/DDBJ databases">
        <authorList>
            <person name="Zahm M."/>
            <person name="Klopp C."/>
            <person name="Cabau C."/>
            <person name="Kuhl H."/>
            <person name="Suciu R."/>
            <person name="Ciorpac M."/>
            <person name="Holostenco D."/>
            <person name="Gessner J."/>
            <person name="Wuertz S."/>
            <person name="Hohne C."/>
            <person name="Stock M."/>
            <person name="Gislard M."/>
            <person name="Lluch J."/>
            <person name="Milhes M."/>
            <person name="Lampietro C."/>
            <person name="Lopez Roques C."/>
            <person name="Donnadieu C."/>
            <person name="Du K."/>
            <person name="Schartl M."/>
            <person name="Guiguen Y."/>
        </authorList>
    </citation>
    <scope>NUCLEOTIDE SEQUENCE [LARGE SCALE GENOMIC DNA]</scope>
    <source>
        <strain evidence="1">Hh-F2</strain>
        <tissue evidence="1">Blood</tissue>
    </source>
</reference>
<gene>
    <name evidence="1" type="ORF">HHUSO_G18824</name>
</gene>
<proteinExistence type="predicted"/>
<comment type="caution">
    <text evidence="1">The sequence shown here is derived from an EMBL/GenBank/DDBJ whole genome shotgun (WGS) entry which is preliminary data.</text>
</comment>
<accession>A0ABR0Z551</accession>
<name>A0ABR0Z551_HUSHU</name>
<dbReference type="EMBL" id="JAHFZB010000017">
    <property type="protein sequence ID" value="KAK6479731.1"/>
    <property type="molecule type" value="Genomic_DNA"/>
</dbReference>
<organism evidence="1 2">
    <name type="scientific">Huso huso</name>
    <name type="common">Beluga</name>
    <name type="synonym">Acipenser huso</name>
    <dbReference type="NCBI Taxonomy" id="61971"/>
    <lineage>
        <taxon>Eukaryota</taxon>
        <taxon>Metazoa</taxon>
        <taxon>Chordata</taxon>
        <taxon>Craniata</taxon>
        <taxon>Vertebrata</taxon>
        <taxon>Euteleostomi</taxon>
        <taxon>Actinopterygii</taxon>
        <taxon>Chondrostei</taxon>
        <taxon>Acipenseriformes</taxon>
        <taxon>Acipenseridae</taxon>
        <taxon>Huso</taxon>
    </lineage>
</organism>
<evidence type="ECO:0000313" key="2">
    <source>
        <dbReference type="Proteomes" id="UP001369086"/>
    </source>
</evidence>
<keyword evidence="2" id="KW-1185">Reference proteome</keyword>
<evidence type="ECO:0000313" key="1">
    <source>
        <dbReference type="EMBL" id="KAK6479731.1"/>
    </source>
</evidence>
<protein>
    <submittedName>
        <fullName evidence="1">Uncharacterized protein</fullName>
    </submittedName>
</protein>
<dbReference type="Proteomes" id="UP001369086">
    <property type="component" value="Unassembled WGS sequence"/>
</dbReference>
<dbReference type="Pfam" id="PF02393">
    <property type="entry name" value="US22"/>
    <property type="match status" value="1"/>
</dbReference>